<protein>
    <recommendedName>
        <fullName evidence="4">DUF171-domain-containing protein</fullName>
    </recommendedName>
</protein>
<evidence type="ECO:0000313" key="2">
    <source>
        <dbReference type="EMBL" id="KAG7662750.1"/>
    </source>
</evidence>
<dbReference type="GeneID" id="73470538"/>
<sequence length="396" mass="44615">MAKRKNTEQDTIVSTKKPTKSTPETKISICIPSTVISSKNAYNLQQITNIAYSIAKAATIYNVVEIVIVDIPEPQPKKHESEADVVVSVGVSDKGGKKLKFNFDDEELGKPEEKKVVPVENKKNEEEEDRSLILASLLQFFITPPYLVKTMFSPNLNSKFKNILPKFKYAFKLPKITTLPFMNNNNVYKDYKEGIIIPRETPKIKKKNHVKKVKANHKITISKYVNIGESTALELNIKREIPIYSRVTVDIKNKTIISPFQAYGIVGHKGAFGYHVRLVKQFSKLFTQCPIPQGYSSSVYINCDDYFQSNDKIEDLNNVPVYSKPKQAAGEEDDSEPQNILMVLGNYKDLQACFELDKANLEGVESVGQMFDGKLDIPKGVRIEDGVLIGLTKLML</sequence>
<feature type="compositionally biased region" description="Low complexity" evidence="1">
    <location>
        <begin position="14"/>
        <end position="24"/>
    </location>
</feature>
<comment type="caution">
    <text evidence="2">The sequence shown here is derived from an EMBL/GenBank/DDBJ whole genome shotgun (WGS) entry which is preliminary data.</text>
</comment>
<dbReference type="CDD" id="cd18086">
    <property type="entry name" value="HsC9orf114-like"/>
    <property type="match status" value="1"/>
</dbReference>
<name>A0A8J5UW63_9ASCO</name>
<evidence type="ECO:0000256" key="1">
    <source>
        <dbReference type="SAM" id="MobiDB-lite"/>
    </source>
</evidence>
<evidence type="ECO:0000313" key="3">
    <source>
        <dbReference type="Proteomes" id="UP000694255"/>
    </source>
</evidence>
<dbReference type="PANTHER" id="PTHR12150:SF13">
    <property type="entry name" value="METHYLTRANSFERASE C9ORF114-RELATED"/>
    <property type="match status" value="1"/>
</dbReference>
<reference evidence="2 3" key="1">
    <citation type="journal article" date="2021" name="DNA Res.">
        <title>Genome analysis of Candida subhashii reveals its hybrid nature and dual mitochondrial genome conformations.</title>
        <authorList>
            <person name="Mixao V."/>
            <person name="Hegedusova E."/>
            <person name="Saus E."/>
            <person name="Pryszcz L.P."/>
            <person name="Cillingova A."/>
            <person name="Nosek J."/>
            <person name="Gabaldon T."/>
        </authorList>
    </citation>
    <scope>NUCLEOTIDE SEQUENCE [LARGE SCALE GENOMIC DNA]</scope>
    <source>
        <strain evidence="2 3">CBS 10753</strain>
    </source>
</reference>
<dbReference type="AlphaFoldDB" id="A0A8J5UW63"/>
<dbReference type="Pfam" id="PF02598">
    <property type="entry name" value="Methyltrn_RNA_3"/>
    <property type="match status" value="1"/>
</dbReference>
<proteinExistence type="predicted"/>
<gene>
    <name evidence="2" type="ORF">J8A68_003738</name>
</gene>
<dbReference type="RefSeq" id="XP_049262983.1">
    <property type="nucleotide sequence ID" value="XM_049407624.1"/>
</dbReference>
<evidence type="ECO:0008006" key="4">
    <source>
        <dbReference type="Google" id="ProtNLM"/>
    </source>
</evidence>
<keyword evidence="3" id="KW-1185">Reference proteome</keyword>
<dbReference type="PANTHER" id="PTHR12150">
    <property type="entry name" value="CLASS IV SAM-BINDING METHYLTRANSFERASE-RELATED"/>
    <property type="match status" value="1"/>
</dbReference>
<dbReference type="Proteomes" id="UP000694255">
    <property type="component" value="Unassembled WGS sequence"/>
</dbReference>
<organism evidence="2 3">
    <name type="scientific">[Candida] subhashii</name>
    <dbReference type="NCBI Taxonomy" id="561895"/>
    <lineage>
        <taxon>Eukaryota</taxon>
        <taxon>Fungi</taxon>
        <taxon>Dikarya</taxon>
        <taxon>Ascomycota</taxon>
        <taxon>Saccharomycotina</taxon>
        <taxon>Pichiomycetes</taxon>
        <taxon>Debaryomycetaceae</taxon>
        <taxon>Spathaspora</taxon>
    </lineage>
</organism>
<dbReference type="EMBL" id="JAGSYN010000163">
    <property type="protein sequence ID" value="KAG7662750.1"/>
    <property type="molecule type" value="Genomic_DNA"/>
</dbReference>
<feature type="region of interest" description="Disordered" evidence="1">
    <location>
        <begin position="1"/>
        <end position="24"/>
    </location>
</feature>
<dbReference type="OrthoDB" id="361029at2759"/>
<dbReference type="InterPro" id="IPR003750">
    <property type="entry name" value="Put_MeTrfase-C9orf114-like"/>
</dbReference>
<accession>A0A8J5UW63</accession>